<accession>A0A0E3FA06</accession>
<dbReference type="Proteomes" id="UP000185279">
    <property type="component" value="Segment"/>
</dbReference>
<evidence type="ECO:0000313" key="2">
    <source>
        <dbReference type="EMBL" id="AIX22805.1"/>
    </source>
</evidence>
<dbReference type="EMBL" id="KJ019064">
    <property type="protein sequence ID" value="AIX22805.1"/>
    <property type="molecule type" value="Genomic_DNA"/>
</dbReference>
<reference evidence="3 4" key="1">
    <citation type="submission" date="2013-12" db="EMBL/GenBank/DDBJ databases">
        <title>Ecological redundancy of diverse viral populations within a natural community.</title>
        <authorList>
            <person name="Gregory A.C."/>
            <person name="LaButti K."/>
            <person name="Copeland A."/>
            <person name="Woyke T."/>
            <person name="Sullivan M.B."/>
        </authorList>
    </citation>
    <scope>NUCLEOTIDE SEQUENCE [LARGE SCALE GENOMIC DNA]</scope>
    <source>
        <strain evidence="1">Syn7803C43</strain>
        <strain evidence="2">Syn7803C98</strain>
    </source>
</reference>
<proteinExistence type="predicted"/>
<dbReference type="EMBL" id="KJ019027">
    <property type="protein sequence ID" value="AIX14431.1"/>
    <property type="molecule type" value="Genomic_DNA"/>
</dbReference>
<evidence type="ECO:0000313" key="1">
    <source>
        <dbReference type="EMBL" id="AIX14431.1"/>
    </source>
</evidence>
<evidence type="ECO:0000313" key="3">
    <source>
        <dbReference type="Proteomes" id="UP000185278"/>
    </source>
</evidence>
<evidence type="ECO:0000313" key="4">
    <source>
        <dbReference type="Proteomes" id="UP000185279"/>
    </source>
</evidence>
<gene>
    <name evidence="1" type="ORF">Syn7803C43_36</name>
    <name evidence="2" type="ORF">Syn7803C98_37</name>
</gene>
<name>A0A0E3FA06_9CAUD</name>
<dbReference type="Proteomes" id="UP000185278">
    <property type="component" value="Segment"/>
</dbReference>
<organism evidence="2 3">
    <name type="scientific">Synechococcus phage ACG-2014c</name>
    <dbReference type="NCBI Taxonomy" id="1079998"/>
    <lineage>
        <taxon>Viruses</taxon>
        <taxon>Duplodnaviria</taxon>
        <taxon>Heunggongvirae</taxon>
        <taxon>Uroviricota</taxon>
        <taxon>Caudoviricetes</taxon>
        <taxon>Pantevenvirales</taxon>
        <taxon>Kyanoviridae</taxon>
        <taxon>Namakavirus</taxon>
        <taxon>Namakavirus smbcm6</taxon>
    </lineage>
</organism>
<sequence>MKVFEAITKNSEFEENNYLVVKNLWNIDELTCYPPEERGVQINYDPISGEIKSKVDEDQVGGSTSRYNHPLFKQAHVGIRLKIEKVIGMKLYDTYYFDRFYFNGQKLNKHIDRDACEISVTLHIGTSLPKPAADWPVCIKTPDNSDACVTLNPGDAMIYKGCQSLHWRDKLPEVVGDHYYHQVFFHYVLQDGYRAHHAWDRG</sequence>
<protein>
    <submittedName>
        <fullName evidence="2">Ferrochelatase</fullName>
    </submittedName>
</protein>